<keyword evidence="1" id="KW-0112">Calmodulin-binding</keyword>
<evidence type="ECO:0000256" key="1">
    <source>
        <dbReference type="ARBA" id="ARBA00022860"/>
    </source>
</evidence>
<dbReference type="PROSITE" id="PS50096">
    <property type="entry name" value="IQ"/>
    <property type="match status" value="1"/>
</dbReference>
<name>A0AAV0JQ03_9ROSI</name>
<evidence type="ECO:0000256" key="2">
    <source>
        <dbReference type="ARBA" id="ARBA00024341"/>
    </source>
</evidence>
<feature type="compositionally biased region" description="Polar residues" evidence="3">
    <location>
        <begin position="423"/>
        <end position="447"/>
    </location>
</feature>
<protein>
    <submittedName>
        <fullName evidence="5">Uncharacterized protein</fullName>
    </submittedName>
</protein>
<evidence type="ECO:0000256" key="4">
    <source>
        <dbReference type="SAM" id="SignalP"/>
    </source>
</evidence>
<feature type="region of interest" description="Disordered" evidence="3">
    <location>
        <begin position="52"/>
        <end position="90"/>
    </location>
</feature>
<evidence type="ECO:0000313" key="6">
    <source>
        <dbReference type="Proteomes" id="UP001154282"/>
    </source>
</evidence>
<dbReference type="GO" id="GO:0005516">
    <property type="term" value="F:calmodulin binding"/>
    <property type="evidence" value="ECO:0007669"/>
    <property type="project" value="UniProtKB-KW"/>
</dbReference>
<dbReference type="PANTHER" id="PTHR32295">
    <property type="entry name" value="IQ-DOMAIN 5-RELATED"/>
    <property type="match status" value="1"/>
</dbReference>
<feature type="compositionally biased region" description="Pro residues" evidence="3">
    <location>
        <begin position="57"/>
        <end position="82"/>
    </location>
</feature>
<evidence type="ECO:0000313" key="5">
    <source>
        <dbReference type="EMBL" id="CAI0411663.1"/>
    </source>
</evidence>
<sequence length="515" mass="56100">MGRKSSWFCSLALSSSRVCSILLSMQRSKSKKGFSTAKSLDSIVTTYEDLPTFAVPTTPPSPTAPPPHPAPSPPPPPPPRPPAVKLTEAENEQSKHAYSVALATAAAAEAAVAAAQAAAEVVRLTSAVRSVGKPKEEIAAIKIQTAFRGYLARRALRALRGLVRLKTLIEGQSVKRQAASTLRAMQTLARLQSQIRVRRIRMAEENQAVQRQIQHKREKELERLRSSQIGAEWDDSLQSKEQIEANLLHKQEAAVRRERALAYAYTHQQTWKNSSKNGTATFLDPNNPQWGWSWLERWMAARPWENRSAVDNNDRPASLKSAPSRTMSLGDISRGYSLRDLNRPSRSGHRSSSKPPSRHSPSTSKAPSISSVTGKLRGPSPKGSSSIWGGDDDSTSMHSVQSEIRYMRRHSIAGSSVRDDESLASSPSVVPSYMGATQSAKAKSRFSSPMGATKAKNNWAPEKASVASAKKKLTFSPSSAGLRRHSGPPKVDVTPLRNFEAGHVEGHINNGGMSM</sequence>
<feature type="signal peptide" evidence="4">
    <location>
        <begin position="1"/>
        <end position="20"/>
    </location>
</feature>
<dbReference type="PANTHER" id="PTHR32295:SF216">
    <property type="entry name" value="PROTEIN IQ-DOMAIN 3"/>
    <property type="match status" value="1"/>
</dbReference>
<dbReference type="SMART" id="SM00015">
    <property type="entry name" value="IQ"/>
    <property type="match status" value="1"/>
</dbReference>
<feature type="region of interest" description="Disordered" evidence="3">
    <location>
        <begin position="413"/>
        <end position="459"/>
    </location>
</feature>
<dbReference type="AlphaFoldDB" id="A0AAV0JQ03"/>
<keyword evidence="4" id="KW-0732">Signal</keyword>
<dbReference type="Proteomes" id="UP001154282">
    <property type="component" value="Unassembled WGS sequence"/>
</dbReference>
<dbReference type="Gene3D" id="1.20.5.1190">
    <property type="entry name" value="iswi atpase"/>
    <property type="match status" value="1"/>
</dbReference>
<proteinExistence type="inferred from homology"/>
<feature type="region of interest" description="Disordered" evidence="3">
    <location>
        <begin position="308"/>
        <end position="399"/>
    </location>
</feature>
<feature type="compositionally biased region" description="Low complexity" evidence="3">
    <location>
        <begin position="353"/>
        <end position="371"/>
    </location>
</feature>
<dbReference type="InterPro" id="IPR000048">
    <property type="entry name" value="IQ_motif_EF-hand-BS"/>
</dbReference>
<comment type="caution">
    <text evidence="5">The sequence shown here is derived from an EMBL/GenBank/DDBJ whole genome shotgun (WGS) entry which is preliminary data.</text>
</comment>
<accession>A0AAV0JQ03</accession>
<gene>
    <name evidence="5" type="ORF">LITE_LOCUS15264</name>
</gene>
<feature type="region of interest" description="Disordered" evidence="3">
    <location>
        <begin position="476"/>
        <end position="495"/>
    </location>
</feature>
<keyword evidence="6" id="KW-1185">Reference proteome</keyword>
<reference evidence="5" key="1">
    <citation type="submission" date="2022-08" db="EMBL/GenBank/DDBJ databases">
        <authorList>
            <person name="Gutierrez-Valencia J."/>
        </authorList>
    </citation>
    <scope>NUCLEOTIDE SEQUENCE</scope>
</reference>
<feature type="chain" id="PRO_5043863579" evidence="4">
    <location>
        <begin position="21"/>
        <end position="515"/>
    </location>
</feature>
<dbReference type="Pfam" id="PF00612">
    <property type="entry name" value="IQ"/>
    <property type="match status" value="1"/>
</dbReference>
<dbReference type="EMBL" id="CAMGYJ010000005">
    <property type="protein sequence ID" value="CAI0411663.1"/>
    <property type="molecule type" value="Genomic_DNA"/>
</dbReference>
<evidence type="ECO:0000256" key="3">
    <source>
        <dbReference type="SAM" id="MobiDB-lite"/>
    </source>
</evidence>
<comment type="similarity">
    <text evidence="2">Belongs to the IQD family.</text>
</comment>
<organism evidence="5 6">
    <name type="scientific">Linum tenue</name>
    <dbReference type="NCBI Taxonomy" id="586396"/>
    <lineage>
        <taxon>Eukaryota</taxon>
        <taxon>Viridiplantae</taxon>
        <taxon>Streptophyta</taxon>
        <taxon>Embryophyta</taxon>
        <taxon>Tracheophyta</taxon>
        <taxon>Spermatophyta</taxon>
        <taxon>Magnoliopsida</taxon>
        <taxon>eudicotyledons</taxon>
        <taxon>Gunneridae</taxon>
        <taxon>Pentapetalae</taxon>
        <taxon>rosids</taxon>
        <taxon>fabids</taxon>
        <taxon>Malpighiales</taxon>
        <taxon>Linaceae</taxon>
        <taxon>Linum</taxon>
    </lineage>
</organism>